<dbReference type="RefSeq" id="WP_034834879.1">
    <property type="nucleotide sequence ID" value="NZ_JOKH01000002.1"/>
</dbReference>
<comment type="caution">
    <text evidence="2">The sequence shown here is derived from an EMBL/GenBank/DDBJ whole genome shotgun (WGS) entry which is preliminary data.</text>
</comment>
<sequence>MQLKTNTFCRVVFLCFLFSTSALSDNKIPVEMQLNTESMGLLDAGFPSDHLKVNGSPEWRSWFYPGFSWPMNLIESRYYYSAQLYGGGFSPVGTLYLRFDQQAISDSDVCKQPDCKKSRSIELINLTEGSQEYGQSREVDFTLSKLGFDQFESVLQVRPAGPLLKEKNTYVLLVYDHFLLLPYQLQQSSLIRKLLSEKEFPDGGALYQAYQPLRDFIKAGGVKSSHIAAALVWTTGEPTRHLREQVERVIQQSEQYRSYKIEGADDTLSTDEVCIIKGSWQAPLFVEKGPAYYSESGLHLGADGLVTAKEIRTVDFYLSVPKNNSMPVKGFPLLIYNQGTEGRATQFRTRGQVQKEGIKDYLTKPRPGNVAETAARQGYASAAMANYMGAEYCKKEAPSLQLEAGCPFVAYNPATPVTMVASFYQMVLERVLFRRMVQSITLSHHQLCKGMPLSEFSVDPDIHVLMGQSLGSMVAGALIATDSKPYQGAILSGAGNYGLGLAIEFSKYKLGSIQEGFFFQESAGAITGNLFHPVWAMAEDGLSASNVALHLNRMTQSQQLNTHVLVLEGTFDSMVSVHMQKELLRGLEVDLAGSILPDLPDSQKLLPEIEAYGGVYSKCVSGNRKNHSTGRLLTLAAIQYPSDNVLSGHDVAFQLPEARAQCSHFLQAVKEGKIPAIGGQGCQSVTTDCYCEEAENLPIR</sequence>
<dbReference type="SUPFAM" id="SSF53474">
    <property type="entry name" value="alpha/beta-Hydrolases"/>
    <property type="match status" value="1"/>
</dbReference>
<feature type="signal peptide" evidence="1">
    <location>
        <begin position="1"/>
        <end position="24"/>
    </location>
</feature>
<organism evidence="2 3">
    <name type="scientific">Endozoicomonas numazuensis</name>
    <dbReference type="NCBI Taxonomy" id="1137799"/>
    <lineage>
        <taxon>Bacteria</taxon>
        <taxon>Pseudomonadati</taxon>
        <taxon>Pseudomonadota</taxon>
        <taxon>Gammaproteobacteria</taxon>
        <taxon>Oceanospirillales</taxon>
        <taxon>Endozoicomonadaceae</taxon>
        <taxon>Endozoicomonas</taxon>
    </lineage>
</organism>
<keyword evidence="1" id="KW-0732">Signal</keyword>
<reference evidence="2 3" key="1">
    <citation type="submission" date="2014-06" db="EMBL/GenBank/DDBJ databases">
        <title>Whole Genome Sequences of Three Symbiotic Endozoicomonas Bacteria.</title>
        <authorList>
            <person name="Neave M.J."/>
            <person name="Apprill A."/>
            <person name="Voolstra C.R."/>
        </authorList>
    </citation>
    <scope>NUCLEOTIDE SEQUENCE [LARGE SCALE GENOMIC DNA]</scope>
    <source>
        <strain evidence="2 3">DSM 25634</strain>
    </source>
</reference>
<evidence type="ECO:0000256" key="1">
    <source>
        <dbReference type="SAM" id="SignalP"/>
    </source>
</evidence>
<gene>
    <name evidence="2" type="ORF">GZ78_09855</name>
</gene>
<accession>A0A081NHK0</accession>
<proteinExistence type="predicted"/>
<dbReference type="Proteomes" id="UP000028073">
    <property type="component" value="Unassembled WGS sequence"/>
</dbReference>
<keyword evidence="3" id="KW-1185">Reference proteome</keyword>
<protein>
    <submittedName>
        <fullName evidence="2">Uncharacterized protein</fullName>
    </submittedName>
</protein>
<dbReference type="Gene3D" id="3.40.50.1820">
    <property type="entry name" value="alpha/beta hydrolase"/>
    <property type="match status" value="1"/>
</dbReference>
<dbReference type="EMBL" id="JOKH01000002">
    <property type="protein sequence ID" value="KEQ17923.1"/>
    <property type="molecule type" value="Genomic_DNA"/>
</dbReference>
<evidence type="ECO:0000313" key="2">
    <source>
        <dbReference type="EMBL" id="KEQ17923.1"/>
    </source>
</evidence>
<dbReference type="InterPro" id="IPR029058">
    <property type="entry name" value="AB_hydrolase_fold"/>
</dbReference>
<evidence type="ECO:0000313" key="3">
    <source>
        <dbReference type="Proteomes" id="UP000028073"/>
    </source>
</evidence>
<dbReference type="AlphaFoldDB" id="A0A081NHK0"/>
<feature type="chain" id="PRO_5001760828" evidence="1">
    <location>
        <begin position="25"/>
        <end position="700"/>
    </location>
</feature>
<dbReference type="eggNOG" id="COG1073">
    <property type="taxonomic scope" value="Bacteria"/>
</dbReference>
<name>A0A081NHK0_9GAMM</name>